<dbReference type="Gene3D" id="1.25.40.10">
    <property type="entry name" value="Tetratricopeptide repeat domain"/>
    <property type="match status" value="1"/>
</dbReference>
<dbReference type="GO" id="GO:0003677">
    <property type="term" value="F:DNA binding"/>
    <property type="evidence" value="ECO:0007669"/>
    <property type="project" value="InterPro"/>
</dbReference>
<dbReference type="SMART" id="SM00530">
    <property type="entry name" value="HTH_XRE"/>
    <property type="match status" value="1"/>
</dbReference>
<comment type="caution">
    <text evidence="2">The sequence shown here is derived from an EMBL/GenBank/DDBJ whole genome shotgun (WGS) entry which is preliminary data.</text>
</comment>
<organism evidence="2 3">
    <name type="scientific">Anaerobacillus alkaliphilus</name>
    <dbReference type="NCBI Taxonomy" id="1548597"/>
    <lineage>
        <taxon>Bacteria</taxon>
        <taxon>Bacillati</taxon>
        <taxon>Bacillota</taxon>
        <taxon>Bacilli</taxon>
        <taxon>Bacillales</taxon>
        <taxon>Bacillaceae</taxon>
        <taxon>Anaerobacillus</taxon>
    </lineage>
</organism>
<dbReference type="CDD" id="cd00093">
    <property type="entry name" value="HTH_XRE"/>
    <property type="match status" value="1"/>
</dbReference>
<accession>A0A4V1LGL9</accession>
<dbReference type="SUPFAM" id="SSF47413">
    <property type="entry name" value="lambda repressor-like DNA-binding domains"/>
    <property type="match status" value="1"/>
</dbReference>
<proteinExistence type="predicted"/>
<dbReference type="SUPFAM" id="SSF48452">
    <property type="entry name" value="TPR-like"/>
    <property type="match status" value="1"/>
</dbReference>
<name>A0A4V1LGL9_9BACI</name>
<dbReference type="InterPro" id="IPR001387">
    <property type="entry name" value="Cro/C1-type_HTH"/>
</dbReference>
<dbReference type="Pfam" id="PF01381">
    <property type="entry name" value="HTH_3"/>
    <property type="match status" value="1"/>
</dbReference>
<dbReference type="InterPro" id="IPR010982">
    <property type="entry name" value="Lambda_DNA-bd_dom_sf"/>
</dbReference>
<evidence type="ECO:0000313" key="3">
    <source>
        <dbReference type="Proteomes" id="UP000290649"/>
    </source>
</evidence>
<dbReference type="AlphaFoldDB" id="A0A4V1LGL9"/>
<dbReference type="PANTHER" id="PTHR37038:SF14">
    <property type="entry name" value="TRANSCRIPTIONAL ACTIVATOR"/>
    <property type="match status" value="1"/>
</dbReference>
<sequence length="310" mass="35846">MVNYHVGKKIKELRTYYNIYQEELADGICSQGAISKIEKDEIMPSAHILYELAKRLGVDLNYLFGTSSSPRLDYIKSACEDITKEIRNRNYEEALRMIKNEKRNPLFNSTELKQFLLWREGICVFGLEKNHQKGFDLLNEALSLTPTTNKNFSEIQLDIMGSLAIFNSQLKEHEKTKEIYLKIFALIKKMPNPIEPNLFIRLLYNSAVNDHFLGDYQSSIKKCDEAIAVCKSNMTMYLLAQTFFQRGESYYSYKKDGSEALKWMNKSLNLFEVLEDQGAMDYVEGEIKKIDKHRDGSRASMALRATETSL</sequence>
<dbReference type="InterPro" id="IPR053163">
    <property type="entry name" value="HTH-type_regulator_Rgg"/>
</dbReference>
<dbReference type="PANTHER" id="PTHR37038">
    <property type="entry name" value="TRANSCRIPTIONAL REGULATOR-RELATED"/>
    <property type="match status" value="1"/>
</dbReference>
<gene>
    <name evidence="2" type="ORF">DS745_07465</name>
</gene>
<protein>
    <submittedName>
        <fullName evidence="2">XRE family transcriptional regulator</fullName>
    </submittedName>
</protein>
<dbReference type="EMBL" id="QOUX01000026">
    <property type="protein sequence ID" value="RXJ02219.1"/>
    <property type="molecule type" value="Genomic_DNA"/>
</dbReference>
<dbReference type="InterPro" id="IPR041315">
    <property type="entry name" value="PlcR_TPR"/>
</dbReference>
<dbReference type="InterPro" id="IPR011990">
    <property type="entry name" value="TPR-like_helical_dom_sf"/>
</dbReference>
<reference evidence="2 3" key="1">
    <citation type="journal article" date="2019" name="Int. J. Syst. Evol. Microbiol.">
        <title>Anaerobacillus alkaliphilus sp. nov., a novel alkaliphilic and moderately halophilic bacterium.</title>
        <authorList>
            <person name="Borsodi A.K."/>
            <person name="Aszalos J.M."/>
            <person name="Bihari P."/>
            <person name="Nagy I."/>
            <person name="Schumann P."/>
            <person name="Sproer C."/>
            <person name="Kovacs A.L."/>
            <person name="Boka K."/>
            <person name="Dobosy P."/>
            <person name="Ovari M."/>
            <person name="Szili-Kovacs T."/>
            <person name="Toth E."/>
        </authorList>
    </citation>
    <scope>NUCLEOTIDE SEQUENCE [LARGE SCALE GENOMIC DNA]</scope>
    <source>
        <strain evidence="2 3">B16-10</strain>
    </source>
</reference>
<dbReference type="PROSITE" id="PS50943">
    <property type="entry name" value="HTH_CROC1"/>
    <property type="match status" value="1"/>
</dbReference>
<feature type="domain" description="HTH cro/C1-type" evidence="1">
    <location>
        <begin position="10"/>
        <end position="63"/>
    </location>
</feature>
<dbReference type="Proteomes" id="UP000290649">
    <property type="component" value="Unassembled WGS sequence"/>
</dbReference>
<evidence type="ECO:0000259" key="1">
    <source>
        <dbReference type="PROSITE" id="PS50943"/>
    </source>
</evidence>
<dbReference type="RefSeq" id="WP_129077630.1">
    <property type="nucleotide sequence ID" value="NZ_QOUX01000026.1"/>
</dbReference>
<keyword evidence="3" id="KW-1185">Reference proteome</keyword>
<dbReference type="Pfam" id="PF18768">
    <property type="entry name" value="RNPP_C"/>
    <property type="match status" value="1"/>
</dbReference>
<dbReference type="OrthoDB" id="1150409at2"/>
<evidence type="ECO:0000313" key="2">
    <source>
        <dbReference type="EMBL" id="RXJ02219.1"/>
    </source>
</evidence>